<dbReference type="GO" id="GO:0032259">
    <property type="term" value="P:methylation"/>
    <property type="evidence" value="ECO:0007669"/>
    <property type="project" value="UniProtKB-KW"/>
</dbReference>
<dbReference type="PROSITE" id="PS50970">
    <property type="entry name" value="HCY"/>
    <property type="match status" value="1"/>
</dbReference>
<dbReference type="InterPro" id="IPR051486">
    <property type="entry name" value="Hcy_S-methyltransferase"/>
</dbReference>
<name>A0A8H6WKQ1_9AGAR</name>
<dbReference type="Proteomes" id="UP000636479">
    <property type="component" value="Unassembled WGS sequence"/>
</dbReference>
<dbReference type="Gene3D" id="3.20.20.330">
    <property type="entry name" value="Homocysteine-binding-like domain"/>
    <property type="match status" value="1"/>
</dbReference>
<dbReference type="AlphaFoldDB" id="A0A8H6WKQ1"/>
<evidence type="ECO:0000256" key="5">
    <source>
        <dbReference type="PROSITE-ProRule" id="PRU00333"/>
    </source>
</evidence>
<evidence type="ECO:0000313" key="8">
    <source>
        <dbReference type="Proteomes" id="UP000636479"/>
    </source>
</evidence>
<evidence type="ECO:0000259" key="6">
    <source>
        <dbReference type="PROSITE" id="PS50970"/>
    </source>
</evidence>
<keyword evidence="2" id="KW-0808">Transferase</keyword>
<gene>
    <name evidence="7" type="ORF">MIND_00113700</name>
</gene>
<dbReference type="GeneID" id="59340598"/>
<feature type="domain" description="Hcy-binding" evidence="6">
    <location>
        <begin position="4"/>
        <end position="352"/>
    </location>
</feature>
<comment type="caution">
    <text evidence="5">Lacks conserved residue(s) required for the propagation of feature annotation.</text>
</comment>
<evidence type="ECO:0000256" key="1">
    <source>
        <dbReference type="ARBA" id="ARBA00022603"/>
    </source>
</evidence>
<dbReference type="GO" id="GO:0033528">
    <property type="term" value="P:S-methylmethionine cycle"/>
    <property type="evidence" value="ECO:0007669"/>
    <property type="project" value="TreeGrafter"/>
</dbReference>
<evidence type="ECO:0000256" key="4">
    <source>
        <dbReference type="ARBA" id="ARBA00022833"/>
    </source>
</evidence>
<organism evidence="7 8">
    <name type="scientific">Mycena indigotica</name>
    <dbReference type="NCBI Taxonomy" id="2126181"/>
    <lineage>
        <taxon>Eukaryota</taxon>
        <taxon>Fungi</taxon>
        <taxon>Dikarya</taxon>
        <taxon>Basidiomycota</taxon>
        <taxon>Agaricomycotina</taxon>
        <taxon>Agaricomycetes</taxon>
        <taxon>Agaricomycetidae</taxon>
        <taxon>Agaricales</taxon>
        <taxon>Marasmiineae</taxon>
        <taxon>Mycenaceae</taxon>
        <taxon>Mycena</taxon>
    </lineage>
</organism>
<dbReference type="RefSeq" id="XP_037225992.1">
    <property type="nucleotide sequence ID" value="XM_037358082.1"/>
</dbReference>
<dbReference type="SUPFAM" id="SSF82282">
    <property type="entry name" value="Homocysteine S-methyltransferase"/>
    <property type="match status" value="1"/>
</dbReference>
<dbReference type="GO" id="GO:0008270">
    <property type="term" value="F:zinc ion binding"/>
    <property type="evidence" value="ECO:0007669"/>
    <property type="project" value="InterPro"/>
</dbReference>
<keyword evidence="8" id="KW-1185">Reference proteome</keyword>
<dbReference type="InterPro" id="IPR003726">
    <property type="entry name" value="HCY_dom"/>
</dbReference>
<dbReference type="OrthoDB" id="261426at2759"/>
<dbReference type="GO" id="GO:0009086">
    <property type="term" value="P:methionine biosynthetic process"/>
    <property type="evidence" value="ECO:0007669"/>
    <property type="project" value="InterPro"/>
</dbReference>
<dbReference type="GO" id="GO:0008898">
    <property type="term" value="F:S-adenosylmethionine-homocysteine S-methyltransferase activity"/>
    <property type="evidence" value="ECO:0007669"/>
    <property type="project" value="TreeGrafter"/>
</dbReference>
<evidence type="ECO:0000313" key="7">
    <source>
        <dbReference type="EMBL" id="KAF7315969.1"/>
    </source>
</evidence>
<evidence type="ECO:0000256" key="3">
    <source>
        <dbReference type="ARBA" id="ARBA00022723"/>
    </source>
</evidence>
<sequence length="359" mass="39352">MTAEINESLLPDTTFAILDGGLGTTLETTFGLDISHTPLWSAKAAIEHPEVVIAAHEAFLQAGSDIILTSTYQCSSESFRSAGYNDNETIQLMLKCVGLAIDARIRFSSSLITSQSPKIALSLGPYGASLSPAQEFNGFYPPPFGPRGYSPEGLNVNAFAPEAIRDERLATQSLADYHSSRLQIFKSDTSIWESIDLIAFESVPLLREVSTIRLAMGLRSSQPKPWWISLIFPEGQFPNTVHADTDKRVSVKDIVSANFSNPSLSLSHRNQLHSRRKALHHNRGNGDRIARGDVYDPATQTWKLKAGTQHDWIVQLQAVVARLDVAHVWAGVVVGGCCRTGPEDIQLIKRCFADHITTA</sequence>
<keyword evidence="3" id="KW-0479">Metal-binding</keyword>
<comment type="caution">
    <text evidence="7">The sequence shown here is derived from an EMBL/GenBank/DDBJ whole genome shotgun (WGS) entry which is preliminary data.</text>
</comment>
<dbReference type="EMBL" id="JACAZF010000001">
    <property type="protein sequence ID" value="KAF7315969.1"/>
    <property type="molecule type" value="Genomic_DNA"/>
</dbReference>
<accession>A0A8H6WKQ1</accession>
<evidence type="ECO:0000256" key="2">
    <source>
        <dbReference type="ARBA" id="ARBA00022679"/>
    </source>
</evidence>
<proteinExistence type="predicted"/>
<keyword evidence="4" id="KW-0862">Zinc</keyword>
<protein>
    <submittedName>
        <fullName evidence="7">Hcy-binding domain-containing protein</fullName>
    </submittedName>
</protein>
<dbReference type="Pfam" id="PF02574">
    <property type="entry name" value="S-methyl_trans"/>
    <property type="match status" value="1"/>
</dbReference>
<dbReference type="PANTHER" id="PTHR46015:SF1">
    <property type="entry name" value="HOMOCYSTEINE S-METHYLTRANSFERASE-LIKE ISOFORM 1"/>
    <property type="match status" value="1"/>
</dbReference>
<keyword evidence="1" id="KW-0489">Methyltransferase</keyword>
<dbReference type="InterPro" id="IPR036589">
    <property type="entry name" value="HCY_dom_sf"/>
</dbReference>
<reference evidence="7" key="1">
    <citation type="submission" date="2020-05" db="EMBL/GenBank/DDBJ databases">
        <title>Mycena genomes resolve the evolution of fungal bioluminescence.</title>
        <authorList>
            <person name="Tsai I.J."/>
        </authorList>
    </citation>
    <scope>NUCLEOTIDE SEQUENCE</scope>
    <source>
        <strain evidence="7">171206Taipei</strain>
    </source>
</reference>
<dbReference type="PANTHER" id="PTHR46015">
    <property type="entry name" value="ZGC:172121"/>
    <property type="match status" value="1"/>
</dbReference>